<dbReference type="EMBL" id="LHUQ01000019">
    <property type="protein sequence ID" value="KON63862.1"/>
    <property type="molecule type" value="Genomic_DNA"/>
</dbReference>
<accession>A0A0M0EF18</accession>
<organism evidence="1 2">
    <name type="scientific">Komagataeibacter europaeus</name>
    <name type="common">Gluconacetobacter europaeus</name>
    <dbReference type="NCBI Taxonomy" id="33995"/>
    <lineage>
        <taxon>Bacteria</taxon>
        <taxon>Pseudomonadati</taxon>
        <taxon>Pseudomonadota</taxon>
        <taxon>Alphaproteobacteria</taxon>
        <taxon>Acetobacterales</taxon>
        <taxon>Acetobacteraceae</taxon>
        <taxon>Komagataeibacter</taxon>
    </lineage>
</organism>
<dbReference type="Proteomes" id="UP000037566">
    <property type="component" value="Unassembled WGS sequence"/>
</dbReference>
<evidence type="ECO:0000313" key="2">
    <source>
        <dbReference type="Proteomes" id="UP000037566"/>
    </source>
</evidence>
<protein>
    <submittedName>
        <fullName evidence="1">Uncharacterized protein</fullName>
    </submittedName>
</protein>
<evidence type="ECO:0000313" key="1">
    <source>
        <dbReference type="EMBL" id="KON63862.1"/>
    </source>
</evidence>
<dbReference type="AlphaFoldDB" id="A0A0M0EF18"/>
<comment type="caution">
    <text evidence="1">The sequence shown here is derived from an EMBL/GenBank/DDBJ whole genome shotgun (WGS) entry which is preliminary data.</text>
</comment>
<reference evidence="1" key="1">
    <citation type="submission" date="2015-08" db="EMBL/GenBank/DDBJ databases">
        <title>Draft genome sequence of Komagataeibacter europaeus CECT 8546 a cellulose producer strain from vinegar produced by the traditional method.</title>
        <authorList>
            <person name="Poehlein A."/>
            <person name="Valera M.J."/>
            <person name="Haack F.S."/>
            <person name="Mas A."/>
            <person name="Daniel R."/>
            <person name="Streit W.R."/>
            <person name="Mateo E."/>
        </authorList>
    </citation>
    <scope>NUCLEOTIDE SEQUENCE [LARGE SCALE GENOMIC DNA]</scope>
    <source>
        <strain evidence="1">CECT 8546</strain>
    </source>
</reference>
<proteinExistence type="predicted"/>
<gene>
    <name evidence="1" type="ORF">KOEU_26710</name>
</gene>
<sequence>MGGVWFQDNRQGLGGFALGKSFVCVDQRYKNQDCKYEYLRHGEIILKFPHVFMVYEIYFKQ</sequence>
<keyword evidence="2" id="KW-1185">Reference proteome</keyword>
<name>A0A0M0EF18_KOMEU</name>